<evidence type="ECO:0000313" key="2">
    <source>
        <dbReference type="Proteomes" id="UP001139384"/>
    </source>
</evidence>
<evidence type="ECO:0000313" key="1">
    <source>
        <dbReference type="EMBL" id="MCF1599665.1"/>
    </source>
</evidence>
<dbReference type="Proteomes" id="UP001139384">
    <property type="component" value="Unassembled WGS sequence"/>
</dbReference>
<sequence>MSFEEASFERAILGGAGGGSGARLVRVTVLAVVGLVVALCLPSTGRHAAGDPPDSPNGVAVRGVVVRGSGGPG</sequence>
<dbReference type="AlphaFoldDB" id="A0A9X1TQY6"/>
<name>A0A9X1TQY6_STRM4</name>
<dbReference type="EMBL" id="JAKEIP010000334">
    <property type="protein sequence ID" value="MCF1599665.1"/>
    <property type="molecule type" value="Genomic_DNA"/>
</dbReference>
<organism evidence="1 2">
    <name type="scientific">Streptomyces muensis</name>
    <dbReference type="NCBI Taxonomy" id="1077944"/>
    <lineage>
        <taxon>Bacteria</taxon>
        <taxon>Bacillati</taxon>
        <taxon>Actinomycetota</taxon>
        <taxon>Actinomycetes</taxon>
        <taxon>Kitasatosporales</taxon>
        <taxon>Streptomycetaceae</taxon>
        <taxon>Streptomyces</taxon>
    </lineage>
</organism>
<dbReference type="RefSeq" id="WP_234768024.1">
    <property type="nucleotide sequence ID" value="NZ_JAKEIP010000334.1"/>
</dbReference>
<comment type="caution">
    <text evidence="1">The sequence shown here is derived from an EMBL/GenBank/DDBJ whole genome shotgun (WGS) entry which is preliminary data.</text>
</comment>
<reference evidence="1" key="1">
    <citation type="submission" date="2022-01" db="EMBL/GenBank/DDBJ databases">
        <title>Draft Genome Sequences of Seven Type Strains of the Genus Streptomyces.</title>
        <authorList>
            <person name="Aziz S."/>
            <person name="Coretto E."/>
            <person name="Chronakova A."/>
            <person name="Sproer C."/>
            <person name="Huber K."/>
            <person name="Nouioui I."/>
            <person name="Gross H."/>
        </authorList>
    </citation>
    <scope>NUCLEOTIDE SEQUENCE</scope>
    <source>
        <strain evidence="1">DSM 103493</strain>
    </source>
</reference>
<protein>
    <submittedName>
        <fullName evidence="1">Uncharacterized protein</fullName>
    </submittedName>
</protein>
<gene>
    <name evidence="1" type="ORF">L0P92_39885</name>
</gene>
<keyword evidence="2" id="KW-1185">Reference proteome</keyword>
<proteinExistence type="predicted"/>
<accession>A0A9X1TQY6</accession>